<sequence>MKTRFRYGSQVKAAISSSDLKHLSRFSSSSDPPEQQLTTGNRGFRRASHRNTKTYRPLPPDGSFLFPIYEIGDFTKLILRKCRTQPIINPLVRFPLGTESPLLGSALLPNVGLPGMNPDLVGLWCGVLDIG</sequence>
<dbReference type="Proteomes" id="UP000011115">
    <property type="component" value="Unassembled WGS sequence"/>
</dbReference>
<dbReference type="EnsemblPlants" id="PGSC0003DMT400059010">
    <property type="protein sequence ID" value="PGSC0003DMT400059010"/>
    <property type="gene ID" value="PGSC0003DMG400022919"/>
</dbReference>
<name>M1C3N1_SOLTU</name>
<evidence type="ECO:0000256" key="1">
    <source>
        <dbReference type="SAM" id="MobiDB-lite"/>
    </source>
</evidence>
<feature type="compositionally biased region" description="Polar residues" evidence="1">
    <location>
        <begin position="25"/>
        <end position="41"/>
    </location>
</feature>
<proteinExistence type="predicted"/>
<evidence type="ECO:0000313" key="2">
    <source>
        <dbReference type="EnsemblPlants" id="PGSC0003DMT400059010"/>
    </source>
</evidence>
<dbReference type="AlphaFoldDB" id="M1C3N1"/>
<keyword evidence="3" id="KW-1185">Reference proteome</keyword>
<dbReference type="PaxDb" id="4113-PGSC0003DMT400059010"/>
<reference evidence="3" key="1">
    <citation type="journal article" date="2011" name="Nature">
        <title>Genome sequence and analysis of the tuber crop potato.</title>
        <authorList>
            <consortium name="The Potato Genome Sequencing Consortium"/>
        </authorList>
    </citation>
    <scope>NUCLEOTIDE SEQUENCE [LARGE SCALE GENOMIC DNA]</scope>
    <source>
        <strain evidence="3">cv. DM1-3 516 R44</strain>
    </source>
</reference>
<organism evidence="2 3">
    <name type="scientific">Solanum tuberosum</name>
    <name type="common">Potato</name>
    <dbReference type="NCBI Taxonomy" id="4113"/>
    <lineage>
        <taxon>Eukaryota</taxon>
        <taxon>Viridiplantae</taxon>
        <taxon>Streptophyta</taxon>
        <taxon>Embryophyta</taxon>
        <taxon>Tracheophyta</taxon>
        <taxon>Spermatophyta</taxon>
        <taxon>Magnoliopsida</taxon>
        <taxon>eudicotyledons</taxon>
        <taxon>Gunneridae</taxon>
        <taxon>Pentapetalae</taxon>
        <taxon>asterids</taxon>
        <taxon>lamiids</taxon>
        <taxon>Solanales</taxon>
        <taxon>Solanaceae</taxon>
        <taxon>Solanoideae</taxon>
        <taxon>Solaneae</taxon>
        <taxon>Solanum</taxon>
    </lineage>
</organism>
<evidence type="ECO:0000313" key="3">
    <source>
        <dbReference type="Proteomes" id="UP000011115"/>
    </source>
</evidence>
<dbReference type="Gramene" id="PGSC0003DMT400059010">
    <property type="protein sequence ID" value="PGSC0003DMT400059010"/>
    <property type="gene ID" value="PGSC0003DMG400022919"/>
</dbReference>
<dbReference type="InParanoid" id="M1C3N1"/>
<feature type="compositionally biased region" description="Basic residues" evidence="1">
    <location>
        <begin position="43"/>
        <end position="53"/>
    </location>
</feature>
<protein>
    <submittedName>
        <fullName evidence="2">RNA polymerase beta chain</fullName>
    </submittedName>
</protein>
<accession>M1C3N1</accession>
<feature type="region of interest" description="Disordered" evidence="1">
    <location>
        <begin position="23"/>
        <end position="55"/>
    </location>
</feature>
<reference evidence="2" key="2">
    <citation type="submission" date="2015-06" db="UniProtKB">
        <authorList>
            <consortium name="EnsemblPlants"/>
        </authorList>
    </citation>
    <scope>IDENTIFICATION</scope>
    <source>
        <strain evidence="2">DM1-3 516 R44</strain>
    </source>
</reference>
<dbReference type="HOGENOM" id="CLU_1931251_0_0_1"/>